<evidence type="ECO:0000313" key="3">
    <source>
        <dbReference type="Proteomes" id="UP001596383"/>
    </source>
</evidence>
<keyword evidence="3" id="KW-1185">Reference proteome</keyword>
<name>A0ABD5SS14_9EURY</name>
<gene>
    <name evidence="2" type="ORF">ACFQE6_22920</name>
</gene>
<dbReference type="Proteomes" id="UP001596383">
    <property type="component" value="Unassembled WGS sequence"/>
</dbReference>
<accession>A0ABD5SS14</accession>
<evidence type="ECO:0000313" key="2">
    <source>
        <dbReference type="EMBL" id="MFC6767738.1"/>
    </source>
</evidence>
<sequence>MHQSKEELTVGMETPDATIQHQAGFGGATEYDDLAAEHFRVSAGTDLRPPLEGIHEGTCQFSSITKS</sequence>
<dbReference type="EMBL" id="JBHSWV010000418">
    <property type="protein sequence ID" value="MFC6767738.1"/>
    <property type="molecule type" value="Genomic_DNA"/>
</dbReference>
<dbReference type="AlphaFoldDB" id="A0ABD5SS14"/>
<reference evidence="2 3" key="1">
    <citation type="journal article" date="2019" name="Int. J. Syst. Evol. Microbiol.">
        <title>The Global Catalogue of Microorganisms (GCM) 10K type strain sequencing project: providing services to taxonomists for standard genome sequencing and annotation.</title>
        <authorList>
            <consortium name="The Broad Institute Genomics Platform"/>
            <consortium name="The Broad Institute Genome Sequencing Center for Infectious Disease"/>
            <person name="Wu L."/>
            <person name="Ma J."/>
        </authorList>
    </citation>
    <scope>NUCLEOTIDE SEQUENCE [LARGE SCALE GENOMIC DNA]</scope>
    <source>
        <strain evidence="2 3">LMG 29247</strain>
    </source>
</reference>
<protein>
    <submittedName>
        <fullName evidence="2">Uncharacterized protein</fullName>
    </submittedName>
</protein>
<dbReference type="RefSeq" id="WP_273740604.1">
    <property type="nucleotide sequence ID" value="NZ_JAQIVI010000418.1"/>
</dbReference>
<comment type="caution">
    <text evidence="2">The sequence shown here is derived from an EMBL/GenBank/DDBJ whole genome shotgun (WGS) entry which is preliminary data.</text>
</comment>
<feature type="region of interest" description="Disordered" evidence="1">
    <location>
        <begin position="46"/>
        <end position="67"/>
    </location>
</feature>
<evidence type="ECO:0000256" key="1">
    <source>
        <dbReference type="SAM" id="MobiDB-lite"/>
    </source>
</evidence>
<proteinExistence type="predicted"/>
<organism evidence="2 3">
    <name type="scientific">Natrinema soli</name>
    <dbReference type="NCBI Taxonomy" id="1930624"/>
    <lineage>
        <taxon>Archaea</taxon>
        <taxon>Methanobacteriati</taxon>
        <taxon>Methanobacteriota</taxon>
        <taxon>Stenosarchaea group</taxon>
        <taxon>Halobacteria</taxon>
        <taxon>Halobacteriales</taxon>
        <taxon>Natrialbaceae</taxon>
        <taxon>Natrinema</taxon>
    </lineage>
</organism>